<keyword evidence="2" id="KW-1003">Cell membrane</keyword>
<dbReference type="PANTHER" id="PTHR22926:SF3">
    <property type="entry name" value="UNDECAPRENYL-PHOSPHATE ALPHA-N-ACETYLGLUCOSAMINYL 1-PHOSPHATE TRANSFERASE"/>
    <property type="match status" value="1"/>
</dbReference>
<feature type="transmembrane region" description="Helical" evidence="8">
    <location>
        <begin position="199"/>
        <end position="216"/>
    </location>
</feature>
<name>A0A0R0CEM8_9GAMM</name>
<evidence type="ECO:0000256" key="2">
    <source>
        <dbReference type="ARBA" id="ARBA00022475"/>
    </source>
</evidence>
<feature type="binding site" evidence="7">
    <location>
        <position position="140"/>
    </location>
    <ligand>
        <name>Mg(2+)</name>
        <dbReference type="ChEBI" id="CHEBI:18420"/>
    </ligand>
</feature>
<feature type="binding site" evidence="7">
    <location>
        <position position="196"/>
    </location>
    <ligand>
        <name>Mg(2+)</name>
        <dbReference type="ChEBI" id="CHEBI:18420"/>
    </ligand>
</feature>
<dbReference type="GO" id="GO:0046872">
    <property type="term" value="F:metal ion binding"/>
    <property type="evidence" value="ECO:0007669"/>
    <property type="project" value="UniProtKB-KW"/>
</dbReference>
<dbReference type="OrthoDB" id="9783652at2"/>
<evidence type="ECO:0000256" key="3">
    <source>
        <dbReference type="ARBA" id="ARBA00022679"/>
    </source>
</evidence>
<dbReference type="Pfam" id="PF00953">
    <property type="entry name" value="Glycos_transf_4"/>
    <property type="match status" value="1"/>
</dbReference>
<feature type="transmembrane region" description="Helical" evidence="8">
    <location>
        <begin position="123"/>
        <end position="140"/>
    </location>
</feature>
<evidence type="ECO:0000256" key="1">
    <source>
        <dbReference type="ARBA" id="ARBA00004651"/>
    </source>
</evidence>
<dbReference type="AlphaFoldDB" id="A0A0R0CEM8"/>
<protein>
    <submittedName>
        <fullName evidence="9">Lipopolysaccharide biosynthesis protein</fullName>
    </submittedName>
</protein>
<keyword evidence="3" id="KW-0808">Transferase</keyword>
<evidence type="ECO:0000256" key="4">
    <source>
        <dbReference type="ARBA" id="ARBA00022692"/>
    </source>
</evidence>
<comment type="cofactor">
    <cofactor evidence="7">
        <name>Mg(2+)</name>
        <dbReference type="ChEBI" id="CHEBI:18420"/>
    </cofactor>
</comment>
<organism evidence="9 10">
    <name type="scientific">Stenotrophomonas terrae</name>
    <dbReference type="NCBI Taxonomy" id="405446"/>
    <lineage>
        <taxon>Bacteria</taxon>
        <taxon>Pseudomonadati</taxon>
        <taxon>Pseudomonadota</taxon>
        <taxon>Gammaproteobacteria</taxon>
        <taxon>Lysobacterales</taxon>
        <taxon>Lysobacteraceae</taxon>
        <taxon>Stenotrophomonas</taxon>
    </lineage>
</organism>
<dbReference type="EMBL" id="LDJJ01000027">
    <property type="protein sequence ID" value="KRG67861.1"/>
    <property type="molecule type" value="Genomic_DNA"/>
</dbReference>
<evidence type="ECO:0000313" key="9">
    <source>
        <dbReference type="EMBL" id="KRG67861.1"/>
    </source>
</evidence>
<accession>A0A0R0CEM8</accession>
<feature type="transmembrane region" description="Helical" evidence="8">
    <location>
        <begin position="222"/>
        <end position="240"/>
    </location>
</feature>
<keyword evidence="7" id="KW-0479">Metal-binding</keyword>
<dbReference type="GO" id="GO:0071555">
    <property type="term" value="P:cell wall organization"/>
    <property type="evidence" value="ECO:0007669"/>
    <property type="project" value="TreeGrafter"/>
</dbReference>
<dbReference type="GO" id="GO:0009103">
    <property type="term" value="P:lipopolysaccharide biosynthetic process"/>
    <property type="evidence" value="ECO:0007669"/>
    <property type="project" value="TreeGrafter"/>
</dbReference>
<dbReference type="PATRIC" id="fig|405446.3.peg.1085"/>
<dbReference type="GO" id="GO:0044038">
    <property type="term" value="P:cell wall macromolecule biosynthetic process"/>
    <property type="evidence" value="ECO:0007669"/>
    <property type="project" value="TreeGrafter"/>
</dbReference>
<proteinExistence type="predicted"/>
<keyword evidence="4 8" id="KW-0812">Transmembrane</keyword>
<keyword evidence="5 8" id="KW-1133">Transmembrane helix</keyword>
<feature type="transmembrane region" description="Helical" evidence="8">
    <location>
        <begin position="270"/>
        <end position="289"/>
    </location>
</feature>
<dbReference type="InterPro" id="IPR000715">
    <property type="entry name" value="Glycosyl_transferase_4"/>
</dbReference>
<feature type="transmembrane region" description="Helical" evidence="8">
    <location>
        <begin position="295"/>
        <end position="315"/>
    </location>
</feature>
<keyword evidence="7" id="KW-0460">Magnesium</keyword>
<dbReference type="PANTHER" id="PTHR22926">
    <property type="entry name" value="PHOSPHO-N-ACETYLMURAMOYL-PENTAPEPTIDE-TRANSFERASE"/>
    <property type="match status" value="1"/>
</dbReference>
<gene>
    <name evidence="9" type="ORF">ABB27_08180</name>
</gene>
<feature type="transmembrane region" description="Helical" evidence="8">
    <location>
        <begin position="101"/>
        <end position="117"/>
    </location>
</feature>
<dbReference type="GO" id="GO:0005886">
    <property type="term" value="C:plasma membrane"/>
    <property type="evidence" value="ECO:0007669"/>
    <property type="project" value="UniProtKB-SubCell"/>
</dbReference>
<feature type="transmembrane region" description="Helical" evidence="8">
    <location>
        <begin position="46"/>
        <end position="65"/>
    </location>
</feature>
<keyword evidence="6 8" id="KW-0472">Membrane</keyword>
<sequence>MHYWPLLLVLITAAAVTWLAIRYAHWRRLIDQPGERRSHNVSTPRGGGIGIVVSQLLACVLGALLLPEYSAALLVFALGLLLVAGIGWWDDHRSLPALPRLCVHLLAGLLLGGIVWFGTGSLLKAVFCFGLAVSLVNIWNFMDGINGLATTQAILVGLGAALLLPGSYALAGWALAAGCAGFLPFNFPRARIFMGDVGSGALGYLVAGVLALGLSVTDTAPVLWLMLPAVFLADAGFTLLSRMLKGEAWMQPHTQHLYQGFVKREYSHTAVTLGYALFTLVGLTLAAQFSRLPLGWGWAGGVTWLAATAAAWGFLRATALK</sequence>
<evidence type="ECO:0000256" key="5">
    <source>
        <dbReference type="ARBA" id="ARBA00022989"/>
    </source>
</evidence>
<dbReference type="GO" id="GO:0016780">
    <property type="term" value="F:phosphotransferase activity, for other substituted phosphate groups"/>
    <property type="evidence" value="ECO:0007669"/>
    <property type="project" value="InterPro"/>
</dbReference>
<feature type="transmembrane region" description="Helical" evidence="8">
    <location>
        <begin position="6"/>
        <end position="25"/>
    </location>
</feature>
<comment type="subcellular location">
    <subcellularLocation>
        <location evidence="1">Cell membrane</location>
        <topology evidence="1">Multi-pass membrane protein</topology>
    </subcellularLocation>
</comment>
<keyword evidence="10" id="KW-1185">Reference proteome</keyword>
<reference evidence="9 10" key="1">
    <citation type="submission" date="2015-05" db="EMBL/GenBank/DDBJ databases">
        <title>Genome sequencing and analysis of members of genus Stenotrophomonas.</title>
        <authorList>
            <person name="Patil P.P."/>
            <person name="Midha S."/>
            <person name="Patil P.B."/>
        </authorList>
    </citation>
    <scope>NUCLEOTIDE SEQUENCE [LARGE SCALE GENOMIC DNA]</scope>
    <source>
        <strain evidence="9 10">DSM 18941</strain>
    </source>
</reference>
<evidence type="ECO:0000313" key="10">
    <source>
        <dbReference type="Proteomes" id="UP000051863"/>
    </source>
</evidence>
<feature type="transmembrane region" description="Helical" evidence="8">
    <location>
        <begin position="71"/>
        <end position="89"/>
    </location>
</feature>
<evidence type="ECO:0000256" key="7">
    <source>
        <dbReference type="PIRSR" id="PIRSR600715-1"/>
    </source>
</evidence>
<evidence type="ECO:0000256" key="8">
    <source>
        <dbReference type="SAM" id="Phobius"/>
    </source>
</evidence>
<evidence type="ECO:0000256" key="6">
    <source>
        <dbReference type="ARBA" id="ARBA00023136"/>
    </source>
</evidence>
<dbReference type="Proteomes" id="UP000051863">
    <property type="component" value="Unassembled WGS sequence"/>
</dbReference>
<comment type="caution">
    <text evidence="9">The sequence shown here is derived from an EMBL/GenBank/DDBJ whole genome shotgun (WGS) entry which is preliminary data.</text>
</comment>